<evidence type="ECO:0000313" key="2">
    <source>
        <dbReference type="Proteomes" id="UP000294662"/>
    </source>
</evidence>
<proteinExistence type="predicted"/>
<accession>A0A4R5EL61</accession>
<evidence type="ECO:0000313" key="1">
    <source>
        <dbReference type="EMBL" id="TDE35284.1"/>
    </source>
</evidence>
<keyword evidence="2" id="KW-1185">Reference proteome</keyword>
<organism evidence="1 2">
    <name type="scientific">Antarcticimicrobium sediminis</name>
    <dbReference type="NCBI Taxonomy" id="2546227"/>
    <lineage>
        <taxon>Bacteria</taxon>
        <taxon>Pseudomonadati</taxon>
        <taxon>Pseudomonadota</taxon>
        <taxon>Alphaproteobacteria</taxon>
        <taxon>Rhodobacterales</taxon>
        <taxon>Paracoccaceae</taxon>
        <taxon>Antarcticimicrobium</taxon>
    </lineage>
</organism>
<gene>
    <name evidence="1" type="ORF">E1B25_17945</name>
</gene>
<sequence length="116" mass="12575">MLINTNFNAAQAAYDRIADTELHFRRHGASLSVLLDVFGASAGGDAFCELHGFLSSQQPDPDKIYAALQQIKKALSNQSAKAADIASRERGFDADAALRWHGARISELLGRFNNAV</sequence>
<dbReference type="Proteomes" id="UP000294662">
    <property type="component" value="Unassembled WGS sequence"/>
</dbReference>
<dbReference type="AlphaFoldDB" id="A0A4R5EL61"/>
<dbReference type="RefSeq" id="WP_132830971.1">
    <property type="nucleotide sequence ID" value="NZ_SMFP01000014.1"/>
</dbReference>
<dbReference type="EMBL" id="SMFP01000014">
    <property type="protein sequence ID" value="TDE35284.1"/>
    <property type="molecule type" value="Genomic_DNA"/>
</dbReference>
<protein>
    <submittedName>
        <fullName evidence="1">Uncharacterized protein</fullName>
    </submittedName>
</protein>
<comment type="caution">
    <text evidence="1">The sequence shown here is derived from an EMBL/GenBank/DDBJ whole genome shotgun (WGS) entry which is preliminary data.</text>
</comment>
<dbReference type="OrthoDB" id="7868439at2"/>
<reference evidence="1 2" key="1">
    <citation type="submission" date="2019-03" db="EMBL/GenBank/DDBJ databases">
        <authorList>
            <person name="Zhang S."/>
        </authorList>
    </citation>
    <scope>NUCLEOTIDE SEQUENCE [LARGE SCALE GENOMIC DNA]</scope>
    <source>
        <strain evidence="1 2">S4J41</strain>
    </source>
</reference>
<name>A0A4R5EL61_9RHOB</name>